<dbReference type="STRING" id="1035195.HMPREF9997_02447"/>
<dbReference type="Pfam" id="PF04294">
    <property type="entry name" value="VanW"/>
    <property type="match status" value="1"/>
</dbReference>
<proteinExistence type="predicted"/>
<gene>
    <name evidence="3" type="ORF">HMPREF9997_02447</name>
</gene>
<dbReference type="InterPro" id="IPR022029">
    <property type="entry name" value="YoaR-like_PG-bd"/>
</dbReference>
<keyword evidence="4" id="KW-1185">Reference proteome</keyword>
<organism evidence="3 4">
    <name type="scientific">Corynebacterium durum F0235</name>
    <dbReference type="NCBI Taxonomy" id="1035195"/>
    <lineage>
        <taxon>Bacteria</taxon>
        <taxon>Bacillati</taxon>
        <taxon>Actinomycetota</taxon>
        <taxon>Actinomycetes</taxon>
        <taxon>Mycobacteriales</taxon>
        <taxon>Corynebacteriaceae</taxon>
        <taxon>Corynebacterium</taxon>
    </lineage>
</organism>
<dbReference type="PANTHER" id="PTHR35788:SF1">
    <property type="entry name" value="EXPORTED PROTEIN"/>
    <property type="match status" value="1"/>
</dbReference>
<dbReference type="PATRIC" id="fig|1035195.3.peg.2187"/>
<dbReference type="AlphaFoldDB" id="L1MAR0"/>
<dbReference type="Pfam" id="PF12229">
    <property type="entry name" value="PG_binding_4"/>
    <property type="match status" value="1"/>
</dbReference>
<accession>L1MAR0</accession>
<dbReference type="InterPro" id="IPR052913">
    <property type="entry name" value="Glycopeptide_resist_protein"/>
</dbReference>
<keyword evidence="1" id="KW-0812">Transmembrane</keyword>
<keyword evidence="1" id="KW-0472">Membrane</keyword>
<dbReference type="HOGENOM" id="CLU_011572_0_1_11"/>
<dbReference type="InterPro" id="IPR007391">
    <property type="entry name" value="Vancomycin_resist_VanW"/>
</dbReference>
<reference evidence="3 4" key="1">
    <citation type="submission" date="2012-05" db="EMBL/GenBank/DDBJ databases">
        <authorList>
            <person name="Weinstock G."/>
            <person name="Sodergren E."/>
            <person name="Lobos E.A."/>
            <person name="Fulton L."/>
            <person name="Fulton R."/>
            <person name="Courtney L."/>
            <person name="Fronick C."/>
            <person name="O'Laughlin M."/>
            <person name="Godfrey J."/>
            <person name="Wilson R.M."/>
            <person name="Miner T."/>
            <person name="Farmer C."/>
            <person name="Delehaunty K."/>
            <person name="Cordes M."/>
            <person name="Minx P."/>
            <person name="Tomlinson C."/>
            <person name="Chen J."/>
            <person name="Wollam A."/>
            <person name="Pepin K.H."/>
            <person name="Bhonagiri V."/>
            <person name="Zhang X."/>
            <person name="Suruliraj S."/>
            <person name="Warren W."/>
            <person name="Mitreva M."/>
            <person name="Mardis E.R."/>
            <person name="Wilson R.K."/>
        </authorList>
    </citation>
    <scope>NUCLEOTIDE SEQUENCE [LARGE SCALE GENOMIC DNA]</scope>
    <source>
        <strain evidence="3 4">F0235</strain>
    </source>
</reference>
<evidence type="ECO:0000313" key="3">
    <source>
        <dbReference type="EMBL" id="EKX88084.1"/>
    </source>
</evidence>
<keyword evidence="1" id="KW-1133">Transmembrane helix</keyword>
<dbReference type="eggNOG" id="COG2720">
    <property type="taxonomic scope" value="Bacteria"/>
</dbReference>
<dbReference type="Proteomes" id="UP000010445">
    <property type="component" value="Unassembled WGS sequence"/>
</dbReference>
<protein>
    <submittedName>
        <fullName evidence="3">VanW-like protein</fullName>
    </submittedName>
</protein>
<evidence type="ECO:0000256" key="1">
    <source>
        <dbReference type="SAM" id="Phobius"/>
    </source>
</evidence>
<feature type="transmembrane region" description="Helical" evidence="1">
    <location>
        <begin position="14"/>
        <end position="36"/>
    </location>
</feature>
<comment type="caution">
    <text evidence="3">The sequence shown here is derived from an EMBL/GenBank/DDBJ whole genome shotgun (WGS) entry which is preliminary data.</text>
</comment>
<evidence type="ECO:0000259" key="2">
    <source>
        <dbReference type="Pfam" id="PF12229"/>
    </source>
</evidence>
<sequence length="463" mass="48621">MNIPELTQGRTRRIVIGVILGVLGLCVLAYGADYLLTKGKVPRGTTVAGVSIGGMSNADARALLEKELGTRLTDPVKVSAGDMNTTVNPTDAGLQVDWVSTIRAAGSPPLNPIVKITSFFTEHEVGIVSTTGPTFTASMDATQAALTRQPTDGGVVLEHGKATPVPPTNGQGIDRDTLNKAVTTGWLSPNGVNIDADVVKPAVQQDAVDKVLDGDAKKALSGAVVARGRDNTRGVIPPERMGEVVTFVPDGSSLKTEVNVEAARAILTEGLGPTEKQRRNADIKFSGASRSVTPSVDGVRIDWDPLLKDLPGRITGDQPREFDVAYIDEPATFTTEQAEKATFDQVVGEFTTGGFAEASGVNIRKTAEIVNGAMVAPGDTFSLNGYTGPRGAAQGFVESGIILNGRADKAVGGGISQFATTLYNAAYFAGMEDVAHTPHSYYISRYPAGREATVYEGAIDLKF</sequence>
<dbReference type="EMBL" id="AMEM01000040">
    <property type="protein sequence ID" value="EKX88084.1"/>
    <property type="molecule type" value="Genomic_DNA"/>
</dbReference>
<name>L1MAR0_9CORY</name>
<dbReference type="PANTHER" id="PTHR35788">
    <property type="entry name" value="EXPORTED PROTEIN-RELATED"/>
    <property type="match status" value="1"/>
</dbReference>
<evidence type="ECO:0000313" key="4">
    <source>
        <dbReference type="Proteomes" id="UP000010445"/>
    </source>
</evidence>
<feature type="domain" description="YoaR-like putative peptidoglycan binding" evidence="2">
    <location>
        <begin position="254"/>
        <end position="322"/>
    </location>
</feature>